<dbReference type="Gene3D" id="3.40.50.300">
    <property type="entry name" value="P-loop containing nucleotide triphosphate hydrolases"/>
    <property type="match status" value="2"/>
</dbReference>
<name>A0A2P5D993_TREOI</name>
<dbReference type="InterPro" id="IPR003959">
    <property type="entry name" value="ATPase_AAA_core"/>
</dbReference>
<sequence length="297" mass="33738">MEVDDHDRDWVGDLRRSLGILSRQIRKDHRKFRPISGILLQGPPGCGKTKLALAIATETHIPFHKISPVSEVSSIYLNSEQNCPSIIFIDGIDTILETQQQILIEFMDANFESFRNSSEFDQQCYVLIIGATDIPHAIDRALKKPGLLAYKIKLGVLDENARRQYARAFIECITEYPSIIFIDGIDAILETRQQILTEFIDANFESFQNSSEVDQQGCVLVIGVTNIPYVIDHVLKKPGLLTYKIKLGVPNENARFEILSILITTKRLGDCCNHYKKHRLYRRIKNNASEKVCFADA</sequence>
<feature type="domain" description="AAA+ ATPase" evidence="1">
    <location>
        <begin position="34"/>
        <end position="251"/>
    </location>
</feature>
<dbReference type="InterPro" id="IPR003593">
    <property type="entry name" value="AAA+_ATPase"/>
</dbReference>
<dbReference type="InParanoid" id="A0A2P5D993"/>
<keyword evidence="3" id="KW-1185">Reference proteome</keyword>
<gene>
    <name evidence="2" type="ORF">TorRG33x02_258270</name>
</gene>
<reference evidence="3" key="1">
    <citation type="submission" date="2016-06" db="EMBL/GenBank/DDBJ databases">
        <title>Parallel loss of symbiosis genes in relatives of nitrogen-fixing non-legume Parasponia.</title>
        <authorList>
            <person name="Van Velzen R."/>
            <person name="Holmer R."/>
            <person name="Bu F."/>
            <person name="Rutten L."/>
            <person name="Van Zeijl A."/>
            <person name="Liu W."/>
            <person name="Santuari L."/>
            <person name="Cao Q."/>
            <person name="Sharma T."/>
            <person name="Shen D."/>
            <person name="Roswanjaya Y."/>
            <person name="Wardhani T."/>
            <person name="Kalhor M.S."/>
            <person name="Jansen J."/>
            <person name="Van den Hoogen J."/>
            <person name="Gungor B."/>
            <person name="Hartog M."/>
            <person name="Hontelez J."/>
            <person name="Verver J."/>
            <person name="Yang W.-C."/>
            <person name="Schijlen E."/>
            <person name="Repin R."/>
            <person name="Schilthuizen M."/>
            <person name="Schranz E."/>
            <person name="Heidstra R."/>
            <person name="Miyata K."/>
            <person name="Fedorova E."/>
            <person name="Kohlen W."/>
            <person name="Bisseling T."/>
            <person name="Smit S."/>
            <person name="Geurts R."/>
        </authorList>
    </citation>
    <scope>NUCLEOTIDE SEQUENCE [LARGE SCALE GENOMIC DNA]</scope>
    <source>
        <strain evidence="3">cv. RG33-2</strain>
    </source>
</reference>
<dbReference type="Pfam" id="PF00004">
    <property type="entry name" value="AAA"/>
    <property type="match status" value="2"/>
</dbReference>
<organism evidence="2 3">
    <name type="scientific">Trema orientale</name>
    <name type="common">Charcoal tree</name>
    <name type="synonym">Celtis orientalis</name>
    <dbReference type="NCBI Taxonomy" id="63057"/>
    <lineage>
        <taxon>Eukaryota</taxon>
        <taxon>Viridiplantae</taxon>
        <taxon>Streptophyta</taxon>
        <taxon>Embryophyta</taxon>
        <taxon>Tracheophyta</taxon>
        <taxon>Spermatophyta</taxon>
        <taxon>Magnoliopsida</taxon>
        <taxon>eudicotyledons</taxon>
        <taxon>Gunneridae</taxon>
        <taxon>Pentapetalae</taxon>
        <taxon>rosids</taxon>
        <taxon>fabids</taxon>
        <taxon>Rosales</taxon>
        <taxon>Cannabaceae</taxon>
        <taxon>Trema</taxon>
    </lineage>
</organism>
<dbReference type="STRING" id="63057.A0A2P5D993"/>
<dbReference type="EMBL" id="JXTC01000286">
    <property type="protein sequence ID" value="PON69870.1"/>
    <property type="molecule type" value="Genomic_DNA"/>
</dbReference>
<dbReference type="InterPro" id="IPR027417">
    <property type="entry name" value="P-loop_NTPase"/>
</dbReference>
<evidence type="ECO:0000313" key="3">
    <source>
        <dbReference type="Proteomes" id="UP000237000"/>
    </source>
</evidence>
<dbReference type="PANTHER" id="PTHR48470:SF1">
    <property type="entry name" value="CELL DIVISION CONTROL PROTEIN 48 C ISOFORM 1"/>
    <property type="match status" value="1"/>
</dbReference>
<dbReference type="AlphaFoldDB" id="A0A2P5D993"/>
<dbReference type="SUPFAM" id="SSF52540">
    <property type="entry name" value="P-loop containing nucleoside triphosphate hydrolases"/>
    <property type="match status" value="2"/>
</dbReference>
<evidence type="ECO:0000259" key="1">
    <source>
        <dbReference type="SMART" id="SM00382"/>
    </source>
</evidence>
<dbReference type="Proteomes" id="UP000237000">
    <property type="component" value="Unassembled WGS sequence"/>
</dbReference>
<dbReference type="SMART" id="SM00382">
    <property type="entry name" value="AAA"/>
    <property type="match status" value="1"/>
</dbReference>
<dbReference type="Gene3D" id="1.10.8.60">
    <property type="match status" value="2"/>
</dbReference>
<evidence type="ECO:0000313" key="2">
    <source>
        <dbReference type="EMBL" id="PON69870.1"/>
    </source>
</evidence>
<dbReference type="GO" id="GO:0005524">
    <property type="term" value="F:ATP binding"/>
    <property type="evidence" value="ECO:0007669"/>
    <property type="project" value="InterPro"/>
</dbReference>
<dbReference type="OrthoDB" id="27435at2759"/>
<proteinExistence type="predicted"/>
<accession>A0A2P5D993</accession>
<comment type="caution">
    <text evidence="2">The sequence shown here is derived from an EMBL/GenBank/DDBJ whole genome shotgun (WGS) entry which is preliminary data.</text>
</comment>
<dbReference type="InterPro" id="IPR055278">
    <property type="entry name" value="CDC48c"/>
</dbReference>
<dbReference type="PANTHER" id="PTHR48470">
    <property type="entry name" value="CELL DIVISION CONTROL PROTEIN 48 C ISOFORM 1"/>
    <property type="match status" value="1"/>
</dbReference>
<dbReference type="GO" id="GO:0016887">
    <property type="term" value="F:ATP hydrolysis activity"/>
    <property type="evidence" value="ECO:0007669"/>
    <property type="project" value="InterPro"/>
</dbReference>
<protein>
    <submittedName>
        <fullName evidence="2">ATPase, AAA-type, core</fullName>
    </submittedName>
</protein>